<feature type="compositionally biased region" description="Polar residues" evidence="1">
    <location>
        <begin position="133"/>
        <end position="145"/>
    </location>
</feature>
<dbReference type="AlphaFoldDB" id="A0AAE0H8D1"/>
<dbReference type="RefSeq" id="XP_062655261.1">
    <property type="nucleotide sequence ID" value="XM_062807751.1"/>
</dbReference>
<dbReference type="EMBL" id="JAUEPN010000008">
    <property type="protein sequence ID" value="KAK3291747.1"/>
    <property type="molecule type" value="Genomic_DNA"/>
</dbReference>
<evidence type="ECO:0000313" key="2">
    <source>
        <dbReference type="EMBL" id="KAK3291747.1"/>
    </source>
</evidence>
<feature type="compositionally biased region" description="Polar residues" evidence="1">
    <location>
        <begin position="1"/>
        <end position="12"/>
    </location>
</feature>
<organism evidence="2 3">
    <name type="scientific">Chaetomium fimeti</name>
    <dbReference type="NCBI Taxonomy" id="1854472"/>
    <lineage>
        <taxon>Eukaryota</taxon>
        <taxon>Fungi</taxon>
        <taxon>Dikarya</taxon>
        <taxon>Ascomycota</taxon>
        <taxon>Pezizomycotina</taxon>
        <taxon>Sordariomycetes</taxon>
        <taxon>Sordariomycetidae</taxon>
        <taxon>Sordariales</taxon>
        <taxon>Chaetomiaceae</taxon>
        <taxon>Chaetomium</taxon>
    </lineage>
</organism>
<evidence type="ECO:0000256" key="1">
    <source>
        <dbReference type="SAM" id="MobiDB-lite"/>
    </source>
</evidence>
<proteinExistence type="predicted"/>
<evidence type="ECO:0000313" key="3">
    <source>
        <dbReference type="Proteomes" id="UP001278766"/>
    </source>
</evidence>
<dbReference type="Proteomes" id="UP001278766">
    <property type="component" value="Unassembled WGS sequence"/>
</dbReference>
<feature type="region of interest" description="Disordered" evidence="1">
    <location>
        <begin position="126"/>
        <end position="145"/>
    </location>
</feature>
<comment type="caution">
    <text evidence="2">The sequence shown here is derived from an EMBL/GenBank/DDBJ whole genome shotgun (WGS) entry which is preliminary data.</text>
</comment>
<reference evidence="2" key="2">
    <citation type="submission" date="2023-06" db="EMBL/GenBank/DDBJ databases">
        <authorList>
            <consortium name="Lawrence Berkeley National Laboratory"/>
            <person name="Haridas S."/>
            <person name="Hensen N."/>
            <person name="Bonometti L."/>
            <person name="Westerberg I."/>
            <person name="Brannstrom I.O."/>
            <person name="Guillou S."/>
            <person name="Cros-Aarteil S."/>
            <person name="Calhoun S."/>
            <person name="Kuo A."/>
            <person name="Mondo S."/>
            <person name="Pangilinan J."/>
            <person name="Riley R."/>
            <person name="Labutti K."/>
            <person name="Andreopoulos B."/>
            <person name="Lipzen A."/>
            <person name="Chen C."/>
            <person name="Yanf M."/>
            <person name="Daum C."/>
            <person name="Ng V."/>
            <person name="Clum A."/>
            <person name="Steindorff A."/>
            <person name="Ohm R."/>
            <person name="Martin F."/>
            <person name="Silar P."/>
            <person name="Natvig D."/>
            <person name="Lalanne C."/>
            <person name="Gautier V."/>
            <person name="Ament-Velasquez S.L."/>
            <person name="Kruys A."/>
            <person name="Hutchinson M.I."/>
            <person name="Powell A.J."/>
            <person name="Barry K."/>
            <person name="Miller A.N."/>
            <person name="Grigoriev I.V."/>
            <person name="Debuchy R."/>
            <person name="Gladieux P."/>
            <person name="Thoren M.H."/>
            <person name="Johannesson H."/>
        </authorList>
    </citation>
    <scope>NUCLEOTIDE SEQUENCE</scope>
    <source>
        <strain evidence="2">CBS 168.71</strain>
    </source>
</reference>
<accession>A0AAE0H8D1</accession>
<sequence length="153" mass="17069">MDANANGQTNNDRASHSASERKDAPIQDKKLGEQDTTTSDRAKKGQPLRLSSVMDAVRIPADMTEETWLALRQANIDRYWEAKKLAEETAKNTESNKNIAFSDQTCKGKELNKKVKWADVFYLAEPQEPRARGTNQATMADANTNEILSALRA</sequence>
<protein>
    <submittedName>
        <fullName evidence="2">Uncharacterized protein</fullName>
    </submittedName>
</protein>
<dbReference type="GeneID" id="87844699"/>
<reference evidence="2" key="1">
    <citation type="journal article" date="2023" name="Mol. Phylogenet. Evol.">
        <title>Genome-scale phylogeny and comparative genomics of the fungal order Sordariales.</title>
        <authorList>
            <person name="Hensen N."/>
            <person name="Bonometti L."/>
            <person name="Westerberg I."/>
            <person name="Brannstrom I.O."/>
            <person name="Guillou S."/>
            <person name="Cros-Aarteil S."/>
            <person name="Calhoun S."/>
            <person name="Haridas S."/>
            <person name="Kuo A."/>
            <person name="Mondo S."/>
            <person name="Pangilinan J."/>
            <person name="Riley R."/>
            <person name="LaButti K."/>
            <person name="Andreopoulos B."/>
            <person name="Lipzen A."/>
            <person name="Chen C."/>
            <person name="Yan M."/>
            <person name="Daum C."/>
            <person name="Ng V."/>
            <person name="Clum A."/>
            <person name="Steindorff A."/>
            <person name="Ohm R.A."/>
            <person name="Martin F."/>
            <person name="Silar P."/>
            <person name="Natvig D.O."/>
            <person name="Lalanne C."/>
            <person name="Gautier V."/>
            <person name="Ament-Velasquez S.L."/>
            <person name="Kruys A."/>
            <person name="Hutchinson M.I."/>
            <person name="Powell A.J."/>
            <person name="Barry K."/>
            <person name="Miller A.N."/>
            <person name="Grigoriev I.V."/>
            <person name="Debuchy R."/>
            <person name="Gladieux P."/>
            <person name="Hiltunen Thoren M."/>
            <person name="Johannesson H."/>
        </authorList>
    </citation>
    <scope>NUCLEOTIDE SEQUENCE</scope>
    <source>
        <strain evidence="2">CBS 168.71</strain>
    </source>
</reference>
<gene>
    <name evidence="2" type="ORF">B0H64DRAFT_468436</name>
</gene>
<feature type="region of interest" description="Disordered" evidence="1">
    <location>
        <begin position="1"/>
        <end position="51"/>
    </location>
</feature>
<feature type="compositionally biased region" description="Basic and acidic residues" evidence="1">
    <location>
        <begin position="13"/>
        <end position="43"/>
    </location>
</feature>
<name>A0AAE0H8D1_9PEZI</name>
<keyword evidence="3" id="KW-1185">Reference proteome</keyword>